<dbReference type="PROSITE" id="PS00237">
    <property type="entry name" value="G_PROTEIN_RECEP_F1_1"/>
    <property type="match status" value="1"/>
</dbReference>
<dbReference type="GO" id="GO:0005886">
    <property type="term" value="C:plasma membrane"/>
    <property type="evidence" value="ECO:0000318"/>
    <property type="project" value="GO_Central"/>
</dbReference>
<reference evidence="15 16" key="1">
    <citation type="journal article" date="2008" name="Nature">
        <title>Genome analysis of the platypus reveals unique signatures of evolution.</title>
        <authorList>
            <person name="Warren W.C."/>
            <person name="Hillier L.W."/>
            <person name="Marshall Graves J.A."/>
            <person name="Birney E."/>
            <person name="Ponting C.P."/>
            <person name="Grutzner F."/>
            <person name="Belov K."/>
            <person name="Miller W."/>
            <person name="Clarke L."/>
            <person name="Chinwalla A.T."/>
            <person name="Yang S.P."/>
            <person name="Heger A."/>
            <person name="Locke D.P."/>
            <person name="Miethke P."/>
            <person name="Waters P.D."/>
            <person name="Veyrunes F."/>
            <person name="Fulton L."/>
            <person name="Fulton B."/>
            <person name="Graves T."/>
            <person name="Wallis J."/>
            <person name="Puente X.S."/>
            <person name="Lopez-Otin C."/>
            <person name="Ordonez G.R."/>
            <person name="Eichler E.E."/>
            <person name="Chen L."/>
            <person name="Cheng Z."/>
            <person name="Deakin J.E."/>
            <person name="Alsop A."/>
            <person name="Thompson K."/>
            <person name="Kirby P."/>
            <person name="Papenfuss A.T."/>
            <person name="Wakefield M.J."/>
            <person name="Olender T."/>
            <person name="Lancet D."/>
            <person name="Huttley G.A."/>
            <person name="Smit A.F."/>
            <person name="Pask A."/>
            <person name="Temple-Smith P."/>
            <person name="Batzer M.A."/>
            <person name="Walker J.A."/>
            <person name="Konkel M.K."/>
            <person name="Harris R.S."/>
            <person name="Whittington C.M."/>
            <person name="Wong E.S."/>
            <person name="Gemmell N.J."/>
            <person name="Buschiazzo E."/>
            <person name="Vargas Jentzsch I.M."/>
            <person name="Merkel A."/>
            <person name="Schmitz J."/>
            <person name="Zemann A."/>
            <person name="Churakov G."/>
            <person name="Kriegs J.O."/>
            <person name="Brosius J."/>
            <person name="Murchison E.P."/>
            <person name="Sachidanandam R."/>
            <person name="Smith C."/>
            <person name="Hannon G.J."/>
            <person name="Tsend-Ayush E."/>
            <person name="McMillan D."/>
            <person name="Attenborough R."/>
            <person name="Rens W."/>
            <person name="Ferguson-Smith M."/>
            <person name="Lefevre C.M."/>
            <person name="Sharp J.A."/>
            <person name="Nicholas K.R."/>
            <person name="Ray D.A."/>
            <person name="Kube M."/>
            <person name="Reinhardt R."/>
            <person name="Pringle T.H."/>
            <person name="Taylor J."/>
            <person name="Jones R.C."/>
            <person name="Nixon B."/>
            <person name="Dacheux J.L."/>
            <person name="Niwa H."/>
            <person name="Sekita Y."/>
            <person name="Huang X."/>
            <person name="Stark A."/>
            <person name="Kheradpour P."/>
            <person name="Kellis M."/>
            <person name="Flicek P."/>
            <person name="Chen Y."/>
            <person name="Webber C."/>
            <person name="Hardison R."/>
            <person name="Nelson J."/>
            <person name="Hallsworth-Pepin K."/>
            <person name="Delehaunty K."/>
            <person name="Markovic C."/>
            <person name="Minx P."/>
            <person name="Feng Y."/>
            <person name="Kremitzki C."/>
            <person name="Mitreva M."/>
            <person name="Glasscock J."/>
            <person name="Wylie T."/>
            <person name="Wohldmann P."/>
            <person name="Thiru P."/>
            <person name="Nhan M.N."/>
            <person name="Pohl C.S."/>
            <person name="Smith S.M."/>
            <person name="Hou S."/>
            <person name="Nefedov M."/>
            <person name="de Jong P.J."/>
            <person name="Renfree M.B."/>
            <person name="Mardis E.R."/>
            <person name="Wilson R.K."/>
        </authorList>
    </citation>
    <scope>NUCLEOTIDE SEQUENCE [LARGE SCALE GENOMIC DNA]</scope>
    <source>
        <strain evidence="15 16">Glennie</strain>
    </source>
</reference>
<feature type="domain" description="G-protein coupled receptors family 1 profile" evidence="14">
    <location>
        <begin position="52"/>
        <end position="293"/>
    </location>
</feature>
<comment type="similarity">
    <text evidence="11">Belongs to the G-protein coupled receptor 1 family.</text>
</comment>
<evidence type="ECO:0000256" key="4">
    <source>
        <dbReference type="ARBA" id="ARBA00022989"/>
    </source>
</evidence>
<dbReference type="GO" id="GO:0007218">
    <property type="term" value="P:neuropeptide signaling pathway"/>
    <property type="evidence" value="ECO:0000318"/>
    <property type="project" value="GO_Central"/>
</dbReference>
<evidence type="ECO:0000259" key="14">
    <source>
        <dbReference type="PROSITE" id="PS50262"/>
    </source>
</evidence>
<keyword evidence="2" id="KW-1003">Cell membrane</keyword>
<feature type="transmembrane region" description="Helical" evidence="13">
    <location>
        <begin position="149"/>
        <end position="171"/>
    </location>
</feature>
<dbReference type="OMA" id="FWHKAFT"/>
<dbReference type="GeneTree" id="ENSGT00940000156819"/>
<evidence type="ECO:0000256" key="11">
    <source>
        <dbReference type="RuleBase" id="RU000688"/>
    </source>
</evidence>
<keyword evidence="5 11" id="KW-0297">G-protein coupled receptor</keyword>
<feature type="transmembrane region" description="Helical" evidence="13">
    <location>
        <begin position="239"/>
        <end position="257"/>
    </location>
</feature>
<dbReference type="InParanoid" id="A0A6I8NWD5"/>
<dbReference type="GO" id="GO:0043005">
    <property type="term" value="C:neuron projection"/>
    <property type="evidence" value="ECO:0000318"/>
    <property type="project" value="GO_Central"/>
</dbReference>
<keyword evidence="9" id="KW-0325">Glycoprotein</keyword>
<dbReference type="PROSITE" id="PS50262">
    <property type="entry name" value="G_PROTEIN_RECEP_F1_2"/>
    <property type="match status" value="1"/>
</dbReference>
<feature type="transmembrane region" description="Helical" evidence="13">
    <location>
        <begin position="277"/>
        <end position="296"/>
    </location>
</feature>
<dbReference type="SUPFAM" id="SSF81321">
    <property type="entry name" value="Family A G protein-coupled receptor-like"/>
    <property type="match status" value="1"/>
</dbReference>
<reference evidence="15" key="3">
    <citation type="submission" date="2025-09" db="UniProtKB">
        <authorList>
            <consortium name="Ensembl"/>
        </authorList>
    </citation>
    <scope>IDENTIFICATION</scope>
    <source>
        <strain evidence="15">Glennie</strain>
    </source>
</reference>
<dbReference type="Gene3D" id="1.20.1070.10">
    <property type="entry name" value="Rhodopsin 7-helix transmembrane proteins"/>
    <property type="match status" value="1"/>
</dbReference>
<dbReference type="PRINTS" id="PR01855">
    <property type="entry name" value="NRPEPTIDEWR"/>
</dbReference>
<dbReference type="Proteomes" id="UP000002279">
    <property type="component" value="Chromosome 1"/>
</dbReference>
<keyword evidence="16" id="KW-1185">Reference proteome</keyword>
<dbReference type="PRINTS" id="PR00237">
    <property type="entry name" value="GPCRRHODOPSN"/>
</dbReference>
<name>A0A6I8NWD5_ORNAN</name>
<keyword evidence="4 13" id="KW-1133">Transmembrane helix</keyword>
<evidence type="ECO:0000256" key="13">
    <source>
        <dbReference type="SAM" id="Phobius"/>
    </source>
</evidence>
<keyword evidence="7" id="KW-1015">Disulfide bond</keyword>
<dbReference type="InterPro" id="IPR017452">
    <property type="entry name" value="GPCR_Rhodpsn_7TM"/>
</dbReference>
<evidence type="ECO:0000256" key="10">
    <source>
        <dbReference type="ARBA" id="ARBA00023224"/>
    </source>
</evidence>
<feature type="transmembrane region" description="Helical" evidence="13">
    <location>
        <begin position="73"/>
        <end position="96"/>
    </location>
</feature>
<reference evidence="15" key="2">
    <citation type="submission" date="2025-08" db="UniProtKB">
        <authorList>
            <consortium name="Ensembl"/>
        </authorList>
    </citation>
    <scope>IDENTIFICATION</scope>
    <source>
        <strain evidence="15">Glennie</strain>
    </source>
</reference>
<keyword evidence="6 13" id="KW-0472">Membrane</keyword>
<gene>
    <name evidence="15" type="primary">SSTR4</name>
</gene>
<evidence type="ECO:0000256" key="2">
    <source>
        <dbReference type="ARBA" id="ARBA00022475"/>
    </source>
</evidence>
<dbReference type="GO" id="GO:0004994">
    <property type="term" value="F:somatostatin receptor activity"/>
    <property type="evidence" value="ECO:0000318"/>
    <property type="project" value="GO_Central"/>
</dbReference>
<feature type="region of interest" description="Disordered" evidence="12">
    <location>
        <begin position="1"/>
        <end position="24"/>
    </location>
</feature>
<evidence type="ECO:0000256" key="1">
    <source>
        <dbReference type="ARBA" id="ARBA00004651"/>
    </source>
</evidence>
<feature type="transmembrane region" description="Helical" evidence="13">
    <location>
        <begin position="191"/>
        <end position="218"/>
    </location>
</feature>
<comment type="subcellular location">
    <subcellularLocation>
        <location evidence="1">Cell membrane</location>
        <topology evidence="1">Multi-pass membrane protein</topology>
    </subcellularLocation>
</comment>
<keyword evidence="3 11" id="KW-0812">Transmembrane</keyword>
<protein>
    <submittedName>
        <fullName evidence="15">Somatostatin receptor 4</fullName>
    </submittedName>
</protein>
<dbReference type="Bgee" id="ENSOANG00000037977">
    <property type="expression patterns" value="Expressed in cerebellum and 1 other cell type or tissue"/>
</dbReference>
<dbReference type="Ensembl" id="ENSOANT00000066986.1">
    <property type="protein sequence ID" value="ENSOANP00000045522.1"/>
    <property type="gene ID" value="ENSOANG00000037977.1"/>
</dbReference>
<organism evidence="15 16">
    <name type="scientific">Ornithorhynchus anatinus</name>
    <name type="common">Duckbill platypus</name>
    <dbReference type="NCBI Taxonomy" id="9258"/>
    <lineage>
        <taxon>Eukaryota</taxon>
        <taxon>Metazoa</taxon>
        <taxon>Chordata</taxon>
        <taxon>Craniata</taxon>
        <taxon>Vertebrata</taxon>
        <taxon>Euteleostomi</taxon>
        <taxon>Mammalia</taxon>
        <taxon>Monotremata</taxon>
        <taxon>Ornithorhynchidae</taxon>
        <taxon>Ornithorhynchus</taxon>
    </lineage>
</organism>
<evidence type="ECO:0000256" key="7">
    <source>
        <dbReference type="ARBA" id="ARBA00023157"/>
    </source>
</evidence>
<dbReference type="InterPro" id="IPR000276">
    <property type="entry name" value="GPCR_Rhodpsn"/>
</dbReference>
<dbReference type="PANTHER" id="PTHR24229">
    <property type="entry name" value="NEUROPEPTIDES RECEPTOR"/>
    <property type="match status" value="1"/>
</dbReference>
<dbReference type="Pfam" id="PF00001">
    <property type="entry name" value="7tm_1"/>
    <property type="match status" value="1"/>
</dbReference>
<dbReference type="GO" id="GO:0042923">
    <property type="term" value="F:neuropeptide binding"/>
    <property type="evidence" value="ECO:0000318"/>
    <property type="project" value="GO_Central"/>
</dbReference>
<feature type="transmembrane region" description="Helical" evidence="13">
    <location>
        <begin position="102"/>
        <end position="128"/>
    </location>
</feature>
<evidence type="ECO:0000256" key="6">
    <source>
        <dbReference type="ARBA" id="ARBA00023136"/>
    </source>
</evidence>
<evidence type="ECO:0000256" key="9">
    <source>
        <dbReference type="ARBA" id="ARBA00023180"/>
    </source>
</evidence>
<evidence type="ECO:0000256" key="3">
    <source>
        <dbReference type="ARBA" id="ARBA00022692"/>
    </source>
</evidence>
<accession>A0A6I8NWD5</accession>
<evidence type="ECO:0000313" key="15">
    <source>
        <dbReference type="Ensembl" id="ENSOANP00000045522.1"/>
    </source>
</evidence>
<dbReference type="PANTHER" id="PTHR24229:SF35">
    <property type="entry name" value="SOMATOSTATIN RECEPTOR TYPE 4"/>
    <property type="match status" value="1"/>
</dbReference>
<evidence type="ECO:0000256" key="12">
    <source>
        <dbReference type="SAM" id="MobiDB-lite"/>
    </source>
</evidence>
<keyword evidence="8 11" id="KW-0675">Receptor</keyword>
<keyword evidence="10 11" id="KW-0807">Transducer</keyword>
<feature type="transmembrane region" description="Helical" evidence="13">
    <location>
        <begin position="41"/>
        <end position="61"/>
    </location>
</feature>
<dbReference type="InterPro" id="IPR009150">
    <property type="entry name" value="Neuropept_B/W_rcpt"/>
</dbReference>
<evidence type="ECO:0000313" key="16">
    <source>
        <dbReference type="Proteomes" id="UP000002279"/>
    </source>
</evidence>
<proteinExistence type="inferred from homology"/>
<evidence type="ECO:0000256" key="5">
    <source>
        <dbReference type="ARBA" id="ARBA00023040"/>
    </source>
</evidence>
<dbReference type="AlphaFoldDB" id="A0A6I8NWD5"/>
<dbReference type="GO" id="GO:0071385">
    <property type="term" value="P:cellular response to glucocorticoid stimulus"/>
    <property type="evidence" value="ECO:0000318"/>
    <property type="project" value="GO_Central"/>
</dbReference>
<evidence type="ECO:0000256" key="8">
    <source>
        <dbReference type="ARBA" id="ARBA00023170"/>
    </source>
</evidence>
<sequence>AVALAGMSAPGGADPSAPAIGSPPGAEEEQVEVAAIALQPLYGLVGLVGLAGNGLVIFVLLRRASPRPATSTYLLNLAVADALFLLSLPFVAAAAALRRWPFGPVLCWTVLGASGLAMFASVFGLAVLSVDRYVAVAHPLRATGRRPRVARLVSAGVWLAALLACSPLVAFPGPPPGSEACGLHGPRPARSAASVLYTFSLGFVLPALAVGLCHLGIVGQLRAAALRAGWRGRRSEGRLTRLVLAVGAVFVVCWLPFYVVQLAGLLGPRLGAAPAHVALLLSYAHSCANPILYSLLSARFRRSCRGALKEEEEPLDYYINALEGKAGPAPTPPLPCQPEDPEFGGRGDTCVPCSAHSKCSVNTIE</sequence>